<gene>
    <name evidence="1" type="ORF">GWK09_03845</name>
</gene>
<accession>A0A6P0U8X3</accession>
<sequence>MMIENYRTGLLRELFMSCPELKTGLSRLGFSSPHLD</sequence>
<name>A0A6P0U8X3_9FLAO</name>
<proteinExistence type="predicted"/>
<keyword evidence="2" id="KW-1185">Reference proteome</keyword>
<dbReference type="AlphaFoldDB" id="A0A6P0U8X3"/>
<comment type="caution">
    <text evidence="1">The sequence shown here is derived from an EMBL/GenBank/DDBJ whole genome shotgun (WGS) entry which is preliminary data.</text>
</comment>
<evidence type="ECO:0000313" key="2">
    <source>
        <dbReference type="Proteomes" id="UP000468443"/>
    </source>
</evidence>
<dbReference type="EMBL" id="JAABOP010000001">
    <property type="protein sequence ID" value="NER09635.1"/>
    <property type="molecule type" value="Genomic_DNA"/>
</dbReference>
<evidence type="ECO:0000313" key="1">
    <source>
        <dbReference type="EMBL" id="NER09635.1"/>
    </source>
</evidence>
<organism evidence="1 2">
    <name type="scientific">Muriicola jejuensis</name>
    <dbReference type="NCBI Taxonomy" id="504488"/>
    <lineage>
        <taxon>Bacteria</taxon>
        <taxon>Pseudomonadati</taxon>
        <taxon>Bacteroidota</taxon>
        <taxon>Flavobacteriia</taxon>
        <taxon>Flavobacteriales</taxon>
        <taxon>Flavobacteriaceae</taxon>
        <taxon>Muriicola</taxon>
    </lineage>
</organism>
<dbReference type="Gene3D" id="1.50.10.140">
    <property type="match status" value="1"/>
</dbReference>
<protein>
    <submittedName>
        <fullName evidence="1">Uncharacterized protein</fullName>
    </submittedName>
</protein>
<dbReference type="Proteomes" id="UP000468443">
    <property type="component" value="Unassembled WGS sequence"/>
</dbReference>
<reference evidence="1 2" key="1">
    <citation type="submission" date="2020-01" db="EMBL/GenBank/DDBJ databases">
        <title>Muriicola jejuensis KCTC 22299.</title>
        <authorList>
            <person name="Wang G."/>
        </authorList>
    </citation>
    <scope>NUCLEOTIDE SEQUENCE [LARGE SCALE GENOMIC DNA]</scope>
    <source>
        <strain evidence="1 2">KCTC 22299</strain>
    </source>
</reference>